<dbReference type="RefSeq" id="WP_142835110.1">
    <property type="nucleotide sequence ID" value="NZ_VFSV01000021.1"/>
</dbReference>
<name>A0A547PUP8_9RHOB</name>
<dbReference type="Gene3D" id="3.30.420.40">
    <property type="match status" value="2"/>
</dbReference>
<evidence type="ECO:0000259" key="5">
    <source>
        <dbReference type="Pfam" id="PF00370"/>
    </source>
</evidence>
<comment type="similarity">
    <text evidence="1 4">Belongs to the FGGY kinase family.</text>
</comment>
<protein>
    <submittedName>
        <fullName evidence="7">Carbohydrate kinase</fullName>
    </submittedName>
</protein>
<evidence type="ECO:0000256" key="2">
    <source>
        <dbReference type="ARBA" id="ARBA00022679"/>
    </source>
</evidence>
<evidence type="ECO:0000256" key="3">
    <source>
        <dbReference type="ARBA" id="ARBA00022777"/>
    </source>
</evidence>
<dbReference type="PIRSF" id="PIRSF000538">
    <property type="entry name" value="GlpK"/>
    <property type="match status" value="1"/>
</dbReference>
<feature type="domain" description="Carbohydrate kinase FGGY C-terminal" evidence="6">
    <location>
        <begin position="251"/>
        <end position="444"/>
    </location>
</feature>
<dbReference type="InterPro" id="IPR018483">
    <property type="entry name" value="Carb_kinase_FGGY_CS"/>
</dbReference>
<evidence type="ECO:0000313" key="8">
    <source>
        <dbReference type="Proteomes" id="UP000318590"/>
    </source>
</evidence>
<dbReference type="Pfam" id="PF00370">
    <property type="entry name" value="FGGY_N"/>
    <property type="match status" value="1"/>
</dbReference>
<sequence length="505" mass="53998">MGDLVLAVDCSTTAAKAVVWNLEGRAVSMGRSGFTHSAPHPGWGEQDPVDWWTATVEAIGKACRQIDVARLAALSITHQRETFVCLDEAGHALRPAMLWLDTRATAEVEDFGSDAVHRTTGKPPNTATSWYKLLWLRAHEPRILDSTARVADVHSYLVNRLTGEWATSWGSVDPLGVLDLERFALDDGLIAESGLSAVHFPTVHAPGTVLGKLHRDVADLLGITPGLPVVAGLGDGQAAGLGVGITRPGEAYLNLGTGIVSGTFSAEYRTDRTFRTMTGGVPGTYLLETFFGGGTYNVTWFNERFSGIGPKPFGLDLSPEQILEAAAADLPAGSEGLLALPYLTGVLTPYWDSNARGVLFGLSPRHGKAHIYRAILEGLALEQRLSTFGAEDVLGARTAHFRLMGGGTHSPLWCQIVSDVLERPVEIAREAEATCLGAGMLAAAGVGLFDSIEDAAATMSGGGRGYAPDPAQSARYAALFEVYRDLYPSLRDQFARLKDVMNELR</sequence>
<dbReference type="CDD" id="cd07779">
    <property type="entry name" value="ASKHA_NBD_FGGY_YgcE-like"/>
    <property type="match status" value="1"/>
</dbReference>
<feature type="domain" description="Carbohydrate kinase FGGY N-terminal" evidence="5">
    <location>
        <begin position="5"/>
        <end position="242"/>
    </location>
</feature>
<keyword evidence="2 4" id="KW-0808">Transferase</keyword>
<dbReference type="InterPro" id="IPR043129">
    <property type="entry name" value="ATPase_NBD"/>
</dbReference>
<dbReference type="PROSITE" id="PS00445">
    <property type="entry name" value="FGGY_KINASES_2"/>
    <property type="match status" value="1"/>
</dbReference>
<dbReference type="GO" id="GO:0005975">
    <property type="term" value="P:carbohydrate metabolic process"/>
    <property type="evidence" value="ECO:0007669"/>
    <property type="project" value="InterPro"/>
</dbReference>
<dbReference type="GO" id="GO:0016773">
    <property type="term" value="F:phosphotransferase activity, alcohol group as acceptor"/>
    <property type="evidence" value="ECO:0007669"/>
    <property type="project" value="InterPro"/>
</dbReference>
<dbReference type="InterPro" id="IPR018485">
    <property type="entry name" value="FGGY_C"/>
</dbReference>
<dbReference type="EMBL" id="VFSV01000021">
    <property type="protein sequence ID" value="TRD17853.1"/>
    <property type="molecule type" value="Genomic_DNA"/>
</dbReference>
<comment type="caution">
    <text evidence="7">The sequence shown here is derived from an EMBL/GenBank/DDBJ whole genome shotgun (WGS) entry which is preliminary data.</text>
</comment>
<gene>
    <name evidence="7" type="ORF">FEV53_12365</name>
</gene>
<dbReference type="AlphaFoldDB" id="A0A547PUP8"/>
<proteinExistence type="inferred from homology"/>
<dbReference type="SUPFAM" id="SSF53067">
    <property type="entry name" value="Actin-like ATPase domain"/>
    <property type="match status" value="2"/>
</dbReference>
<organism evidence="7 8">
    <name type="scientific">Palleronia caenipelagi</name>
    <dbReference type="NCBI Taxonomy" id="2489174"/>
    <lineage>
        <taxon>Bacteria</taxon>
        <taxon>Pseudomonadati</taxon>
        <taxon>Pseudomonadota</taxon>
        <taxon>Alphaproteobacteria</taxon>
        <taxon>Rhodobacterales</taxon>
        <taxon>Roseobacteraceae</taxon>
        <taxon>Palleronia</taxon>
    </lineage>
</organism>
<evidence type="ECO:0000256" key="1">
    <source>
        <dbReference type="ARBA" id="ARBA00009156"/>
    </source>
</evidence>
<evidence type="ECO:0000256" key="4">
    <source>
        <dbReference type="RuleBase" id="RU003733"/>
    </source>
</evidence>
<keyword evidence="3 4" id="KW-0418">Kinase</keyword>
<accession>A0A547PUP8</accession>
<dbReference type="Pfam" id="PF02782">
    <property type="entry name" value="FGGY_C"/>
    <property type="match status" value="1"/>
</dbReference>
<reference evidence="7 8" key="1">
    <citation type="submission" date="2019-06" db="EMBL/GenBank/DDBJ databases">
        <title>Paenimaribius caenipelagi gen. nov., sp. nov., isolated from a tidal flat.</title>
        <authorList>
            <person name="Yoon J.-H."/>
        </authorList>
    </citation>
    <scope>NUCLEOTIDE SEQUENCE [LARGE SCALE GENOMIC DNA]</scope>
    <source>
        <strain evidence="7 8">JBTF-M29</strain>
    </source>
</reference>
<dbReference type="InterPro" id="IPR018484">
    <property type="entry name" value="FGGY_N"/>
</dbReference>
<dbReference type="InterPro" id="IPR050406">
    <property type="entry name" value="FGGY_Carb_Kinase"/>
</dbReference>
<keyword evidence="8" id="KW-1185">Reference proteome</keyword>
<dbReference type="GO" id="GO:0016301">
    <property type="term" value="F:kinase activity"/>
    <property type="evidence" value="ECO:0007669"/>
    <property type="project" value="UniProtKB-KW"/>
</dbReference>
<dbReference type="PANTHER" id="PTHR43095:SF5">
    <property type="entry name" value="XYLULOSE KINASE"/>
    <property type="match status" value="1"/>
</dbReference>
<dbReference type="OrthoDB" id="9805576at2"/>
<evidence type="ECO:0000313" key="7">
    <source>
        <dbReference type="EMBL" id="TRD17853.1"/>
    </source>
</evidence>
<dbReference type="PANTHER" id="PTHR43095">
    <property type="entry name" value="SUGAR KINASE"/>
    <property type="match status" value="1"/>
</dbReference>
<dbReference type="Proteomes" id="UP000318590">
    <property type="component" value="Unassembled WGS sequence"/>
</dbReference>
<evidence type="ECO:0000259" key="6">
    <source>
        <dbReference type="Pfam" id="PF02782"/>
    </source>
</evidence>
<dbReference type="InterPro" id="IPR000577">
    <property type="entry name" value="Carb_kinase_FGGY"/>
</dbReference>